<gene>
    <name evidence="1" type="ORF">TRAPUB_1023</name>
</gene>
<name>A0A1M2VKJ3_TRAPU</name>
<evidence type="ECO:0000313" key="2">
    <source>
        <dbReference type="Proteomes" id="UP000184267"/>
    </source>
</evidence>
<reference evidence="1 2" key="1">
    <citation type="submission" date="2016-10" db="EMBL/GenBank/DDBJ databases">
        <title>Genome sequence of the basidiomycete white-rot fungus Trametes pubescens.</title>
        <authorList>
            <person name="Makela M.R."/>
            <person name="Granchi Z."/>
            <person name="Peng M."/>
            <person name="De Vries R.P."/>
            <person name="Grigoriev I."/>
            <person name="Riley R."/>
            <person name="Hilden K."/>
        </authorList>
    </citation>
    <scope>NUCLEOTIDE SEQUENCE [LARGE SCALE GENOMIC DNA]</scope>
    <source>
        <strain evidence="1 2">FBCC735</strain>
    </source>
</reference>
<sequence length="64" mass="7256">MPRNGTRIEVKYDTDVMIDMSSGPTALSQILYLHETELAQKVLLDMSKLIRSGLQKLEGCMEQE</sequence>
<organism evidence="1 2">
    <name type="scientific">Trametes pubescens</name>
    <name type="common">White-rot fungus</name>
    <dbReference type="NCBI Taxonomy" id="154538"/>
    <lineage>
        <taxon>Eukaryota</taxon>
        <taxon>Fungi</taxon>
        <taxon>Dikarya</taxon>
        <taxon>Basidiomycota</taxon>
        <taxon>Agaricomycotina</taxon>
        <taxon>Agaricomycetes</taxon>
        <taxon>Polyporales</taxon>
        <taxon>Polyporaceae</taxon>
        <taxon>Trametes</taxon>
    </lineage>
</organism>
<keyword evidence="2" id="KW-1185">Reference proteome</keyword>
<dbReference type="EMBL" id="MNAD01001083">
    <property type="protein sequence ID" value="OJT08088.1"/>
    <property type="molecule type" value="Genomic_DNA"/>
</dbReference>
<comment type="caution">
    <text evidence="1">The sequence shown here is derived from an EMBL/GenBank/DDBJ whole genome shotgun (WGS) entry which is preliminary data.</text>
</comment>
<dbReference type="Proteomes" id="UP000184267">
    <property type="component" value="Unassembled WGS sequence"/>
</dbReference>
<proteinExistence type="predicted"/>
<accession>A0A1M2VKJ3</accession>
<protein>
    <submittedName>
        <fullName evidence="1">Uncharacterized protein</fullName>
    </submittedName>
</protein>
<evidence type="ECO:0000313" key="1">
    <source>
        <dbReference type="EMBL" id="OJT08088.1"/>
    </source>
</evidence>
<dbReference type="AlphaFoldDB" id="A0A1M2VKJ3"/>